<feature type="active site" description="Acyl-ester intermediate" evidence="3">
    <location>
        <position position="197"/>
    </location>
</feature>
<dbReference type="InterPro" id="IPR000997">
    <property type="entry name" value="Cholinesterase"/>
</dbReference>
<evidence type="ECO:0000256" key="1">
    <source>
        <dbReference type="ARBA" id="ARBA00005964"/>
    </source>
</evidence>
<organism evidence="5 6">
    <name type="scientific">Paenacidovorax monticola</name>
    <dbReference type="NCBI Taxonomy" id="1926868"/>
    <lineage>
        <taxon>Bacteria</taxon>
        <taxon>Pseudomonadati</taxon>
        <taxon>Pseudomonadota</taxon>
        <taxon>Betaproteobacteria</taxon>
        <taxon>Burkholderiales</taxon>
        <taxon>Comamonadaceae</taxon>
        <taxon>Paenacidovorax</taxon>
    </lineage>
</organism>
<dbReference type="Pfam" id="PF00135">
    <property type="entry name" value="COesterase"/>
    <property type="match status" value="1"/>
</dbReference>
<feature type="domain" description="Carboxylesterase type B" evidence="4">
    <location>
        <begin position="7"/>
        <end position="474"/>
    </location>
</feature>
<dbReference type="InterPro" id="IPR050309">
    <property type="entry name" value="Type-B_Carboxylest/Lipase"/>
</dbReference>
<dbReference type="SUPFAM" id="SSF53474">
    <property type="entry name" value="alpha/beta-Hydrolases"/>
    <property type="match status" value="1"/>
</dbReference>
<dbReference type="InterPro" id="IPR002018">
    <property type="entry name" value="CarbesteraseB"/>
</dbReference>
<evidence type="ECO:0000256" key="2">
    <source>
        <dbReference type="ARBA" id="ARBA00022801"/>
    </source>
</evidence>
<dbReference type="InterPro" id="IPR029058">
    <property type="entry name" value="AB_hydrolase_fold"/>
</dbReference>
<dbReference type="RefSeq" id="WP_187737489.1">
    <property type="nucleotide sequence ID" value="NZ_CP060790.1"/>
</dbReference>
<feature type="active site" description="Charge relay system" evidence="3">
    <location>
        <position position="329"/>
    </location>
</feature>
<evidence type="ECO:0000313" key="5">
    <source>
        <dbReference type="EMBL" id="QNP60508.1"/>
    </source>
</evidence>
<comment type="similarity">
    <text evidence="1">Belongs to the type-B carboxylesterase/lipase family.</text>
</comment>
<name>A0A7H0HIZ2_9BURK</name>
<proteinExistence type="inferred from homology"/>
<gene>
    <name evidence="5" type="ORF">H9L24_06640</name>
</gene>
<keyword evidence="2" id="KW-0378">Hydrolase</keyword>
<evidence type="ECO:0000256" key="3">
    <source>
        <dbReference type="PIRSR" id="PIRSR600997-1"/>
    </source>
</evidence>
<feature type="active site" description="Charge relay system" evidence="3">
    <location>
        <position position="427"/>
    </location>
</feature>
<dbReference type="EMBL" id="CP060790">
    <property type="protein sequence ID" value="QNP60508.1"/>
    <property type="molecule type" value="Genomic_DNA"/>
</dbReference>
<evidence type="ECO:0000259" key="4">
    <source>
        <dbReference type="Pfam" id="PF00135"/>
    </source>
</evidence>
<dbReference type="KEGG" id="amon:H9L24_06640"/>
<protein>
    <submittedName>
        <fullName evidence="5">Carboxylesterase family protein</fullName>
    </submittedName>
</protein>
<dbReference type="AlphaFoldDB" id="A0A7H0HIZ2"/>
<evidence type="ECO:0000313" key="6">
    <source>
        <dbReference type="Proteomes" id="UP000516057"/>
    </source>
</evidence>
<dbReference type="Proteomes" id="UP000516057">
    <property type="component" value="Chromosome"/>
</dbReference>
<dbReference type="GO" id="GO:0004104">
    <property type="term" value="F:cholinesterase activity"/>
    <property type="evidence" value="ECO:0007669"/>
    <property type="project" value="InterPro"/>
</dbReference>
<dbReference type="PANTHER" id="PTHR11559">
    <property type="entry name" value="CARBOXYLESTERASE"/>
    <property type="match status" value="1"/>
</dbReference>
<dbReference type="PRINTS" id="PR00878">
    <property type="entry name" value="CHOLNESTRASE"/>
</dbReference>
<accession>A0A7H0HIZ2</accession>
<keyword evidence="6" id="KW-1185">Reference proteome</keyword>
<reference evidence="5 6" key="1">
    <citation type="submission" date="2020-08" db="EMBL/GenBank/DDBJ databases">
        <title>Genome sequence of Acidovorax monticola KACC 19171T.</title>
        <authorList>
            <person name="Hyun D.-W."/>
            <person name="Bae J.-W."/>
        </authorList>
    </citation>
    <scope>NUCLEOTIDE SEQUENCE [LARGE SCALE GENOMIC DNA]</scope>
    <source>
        <strain evidence="5 6">KACC 19171</strain>
    </source>
</reference>
<sequence>MSMVAEAPVVTLPHGGRLRGVWEQGVRVFRGVRYAKAPVGARRFAAPVPETPWAGLRDASAGAPVAPQLARVAKPDAPMLGDADCLTVNVWAPPAEPGAAWPVMVWVHGGGFFRGSASEPLYDGASFARQDIVLVALQYRLGVDGFMHFGCEDDAESGTPAPANRGLLDQLAALQWVRENIQAWDGDPGEVTVFGQSAGAGALACLLGMPASRGLFQRVILQSPSVACQTLAEAATARRAIANLVGVAPQRTALAGVPLPVLLHAVYRLAADPALRSQCGLGQRHFFPLRPVVDGRVLTEPPLQAMQAQWHQKSPQLQLQVLVGSNADEMRLYHVPGGAMDRVTEEQVQAFADDAGLGPGSVERVRTLLPATQRSPGEVLSALQSDYYYRVPAQRIAALAGRYCTSAHRYEFGWASPQWHGRLGAAHGTELPFVFGNLQTAQGLEFTGPRPPAHLSQAMHQSWARFAHSGDPGWAQYTPSERWIQHFDGAPRCEIHSEPARFSVWQGIV</sequence>
<dbReference type="Gene3D" id="3.40.50.1820">
    <property type="entry name" value="alpha/beta hydrolase"/>
    <property type="match status" value="1"/>
</dbReference>